<dbReference type="EMBL" id="OX596086">
    <property type="protein sequence ID" value="CAM9917160.1"/>
    <property type="molecule type" value="Genomic_DNA"/>
</dbReference>
<reference evidence="1" key="2">
    <citation type="submission" date="2025-03" db="EMBL/GenBank/DDBJ databases">
        <authorList>
            <consortium name="ELIXIR-Norway"/>
            <consortium name="Elixir Norway"/>
        </authorList>
    </citation>
    <scope>NUCLEOTIDE SEQUENCE</scope>
</reference>
<protein>
    <submittedName>
        <fullName evidence="1">Uncharacterized protein</fullName>
    </submittedName>
</protein>
<organism evidence="1 2">
    <name type="scientific">Rangifer tarandus platyrhynchus</name>
    <name type="common">Svalbard reindeer</name>
    <dbReference type="NCBI Taxonomy" id="3082113"/>
    <lineage>
        <taxon>Eukaryota</taxon>
        <taxon>Metazoa</taxon>
        <taxon>Chordata</taxon>
        <taxon>Craniata</taxon>
        <taxon>Vertebrata</taxon>
        <taxon>Euteleostomi</taxon>
        <taxon>Mammalia</taxon>
        <taxon>Eutheria</taxon>
        <taxon>Laurasiatheria</taxon>
        <taxon>Artiodactyla</taxon>
        <taxon>Ruminantia</taxon>
        <taxon>Pecora</taxon>
        <taxon>Cervidae</taxon>
        <taxon>Odocoileinae</taxon>
        <taxon>Rangifer</taxon>
    </lineage>
</organism>
<sequence length="105" mass="11020">MINEPAGSGTPSCADLEQPHRDCGVWGVGKGVKTVEAFGQSEGEGERPQPNPGTPCSQSSLWNSSTLPITLTPFLIWITPEVFSEPLVGLECWPSSSPPPVTAAS</sequence>
<accession>A0AC59YRP1</accession>
<reference evidence="1" key="1">
    <citation type="submission" date="2023-05" db="EMBL/GenBank/DDBJ databases">
        <authorList>
            <consortium name="ELIXIR-Norway"/>
        </authorList>
    </citation>
    <scope>NUCLEOTIDE SEQUENCE</scope>
</reference>
<proteinExistence type="predicted"/>
<evidence type="ECO:0000313" key="1">
    <source>
        <dbReference type="EMBL" id="CAM9917160.1"/>
    </source>
</evidence>
<evidence type="ECO:0000313" key="2">
    <source>
        <dbReference type="Proteomes" id="UP001162501"/>
    </source>
</evidence>
<name>A0AC59YRP1_RANTA</name>
<gene>
    <name evidence="1" type="ORF">MRATA1EN22A_LOCUS9327</name>
</gene>
<dbReference type="Proteomes" id="UP001162501">
    <property type="component" value="Chromosome 2"/>
</dbReference>